<dbReference type="InterPro" id="IPR015421">
    <property type="entry name" value="PyrdxlP-dep_Trfase_major"/>
</dbReference>
<protein>
    <recommendedName>
        <fullName evidence="2">8-amino-7-oxononanoate synthase</fullName>
        <ecNumber evidence="2">2.3.1.47</ecNumber>
    </recommendedName>
</protein>
<gene>
    <name evidence="6" type="ORF">F6B43_12180</name>
</gene>
<evidence type="ECO:0000313" key="7">
    <source>
        <dbReference type="Proteomes" id="UP000325827"/>
    </source>
</evidence>
<organism evidence="6 7">
    <name type="scientific">Microbacterium rhizomatis</name>
    <dbReference type="NCBI Taxonomy" id="1631477"/>
    <lineage>
        <taxon>Bacteria</taxon>
        <taxon>Bacillati</taxon>
        <taxon>Actinomycetota</taxon>
        <taxon>Actinomycetes</taxon>
        <taxon>Micrococcales</taxon>
        <taxon>Microbacteriaceae</taxon>
        <taxon>Microbacterium</taxon>
    </lineage>
</organism>
<comment type="cofactor">
    <cofactor evidence="1">
        <name>pyridoxal 5'-phosphate</name>
        <dbReference type="ChEBI" id="CHEBI:597326"/>
    </cofactor>
</comment>
<dbReference type="GO" id="GO:0008710">
    <property type="term" value="F:8-amino-7-oxononanoate synthase activity"/>
    <property type="evidence" value="ECO:0007669"/>
    <property type="project" value="UniProtKB-EC"/>
</dbReference>
<dbReference type="InterPro" id="IPR050087">
    <property type="entry name" value="AON_synthase_class-II"/>
</dbReference>
<comment type="caution">
    <text evidence="6">The sequence shown here is derived from an EMBL/GenBank/DDBJ whole genome shotgun (WGS) entry which is preliminary data.</text>
</comment>
<dbReference type="Gene3D" id="3.90.1150.10">
    <property type="entry name" value="Aspartate Aminotransferase, domain 1"/>
    <property type="match status" value="1"/>
</dbReference>
<comment type="catalytic activity">
    <reaction evidence="4">
        <text>6-carboxyhexanoyl-[ACP] + L-alanine + H(+) = (8S)-8-amino-7-oxononanoate + holo-[ACP] + CO2</text>
        <dbReference type="Rhea" id="RHEA:42288"/>
        <dbReference type="Rhea" id="RHEA-COMP:9685"/>
        <dbReference type="Rhea" id="RHEA-COMP:9955"/>
        <dbReference type="ChEBI" id="CHEBI:15378"/>
        <dbReference type="ChEBI" id="CHEBI:16526"/>
        <dbReference type="ChEBI" id="CHEBI:57972"/>
        <dbReference type="ChEBI" id="CHEBI:64479"/>
        <dbReference type="ChEBI" id="CHEBI:78846"/>
        <dbReference type="ChEBI" id="CHEBI:149468"/>
        <dbReference type="EC" id="2.3.1.47"/>
    </reaction>
</comment>
<dbReference type="AlphaFoldDB" id="A0A5J5J1C7"/>
<evidence type="ECO:0000313" key="6">
    <source>
        <dbReference type="EMBL" id="KAA9108157.1"/>
    </source>
</evidence>
<dbReference type="PANTHER" id="PTHR13693">
    <property type="entry name" value="CLASS II AMINOTRANSFERASE/8-AMINO-7-OXONONANOATE SYNTHASE"/>
    <property type="match status" value="1"/>
</dbReference>
<dbReference type="InterPro" id="IPR015424">
    <property type="entry name" value="PyrdxlP-dep_Trfase"/>
</dbReference>
<dbReference type="InterPro" id="IPR015422">
    <property type="entry name" value="PyrdxlP-dep_Trfase_small"/>
</dbReference>
<dbReference type="Proteomes" id="UP000325827">
    <property type="component" value="Unassembled WGS sequence"/>
</dbReference>
<evidence type="ECO:0000256" key="2">
    <source>
        <dbReference type="ARBA" id="ARBA00013187"/>
    </source>
</evidence>
<sequence>MARAAGMSMPFLDEAVRVGVHGLIIDDTGPSASMVIDDKELTNMSSYSYLGLDEHPRIMQAAHEGLTDSHVLNSSLSRVRVRLRALNDVEERLSCLFDADVGTVSSCAAGVWSMLPLLASGVLSNGIRPVMVFDRHAHFCLQSLRPLCAMETDVRTIAHNDMEKLEQICRENPCVAYVGDGIYSTGGTIAPMDELMRLQDQYGMYLFLDDAHGTSIVGEKGRGYVLDAMGDINEHTIIVTSLNKGFGATGGAIIFGPRSNRTRRRIALGNGGPFTWSQRVNTPGLGAILGSCDIHEGSELGTLQAQLKIAIQTFDDNFRLPHANPKSPVRFVPIGSETETIRSTRSLMDAGYYVEPDFFPAVMWGKAGLRIRLRANMTGTEITQFCAVLSEHFERSGVQMAPALG</sequence>
<proteinExistence type="predicted"/>
<evidence type="ECO:0000259" key="5">
    <source>
        <dbReference type="Pfam" id="PF00155"/>
    </source>
</evidence>
<keyword evidence="3 6" id="KW-0808">Transferase</keyword>
<evidence type="ECO:0000256" key="3">
    <source>
        <dbReference type="ARBA" id="ARBA00022679"/>
    </source>
</evidence>
<dbReference type="SUPFAM" id="SSF53383">
    <property type="entry name" value="PLP-dependent transferases"/>
    <property type="match status" value="1"/>
</dbReference>
<feature type="domain" description="Aminotransferase class I/classII large" evidence="5">
    <location>
        <begin position="40"/>
        <end position="388"/>
    </location>
</feature>
<dbReference type="EC" id="2.3.1.47" evidence="2"/>
<keyword evidence="6" id="KW-0032">Aminotransferase</keyword>
<dbReference type="Pfam" id="PF00155">
    <property type="entry name" value="Aminotran_1_2"/>
    <property type="match status" value="1"/>
</dbReference>
<dbReference type="InterPro" id="IPR004839">
    <property type="entry name" value="Aminotransferase_I/II_large"/>
</dbReference>
<name>A0A5J5J1C7_9MICO</name>
<dbReference type="OrthoDB" id="9807157at2"/>
<dbReference type="GO" id="GO:0030170">
    <property type="term" value="F:pyridoxal phosphate binding"/>
    <property type="evidence" value="ECO:0007669"/>
    <property type="project" value="InterPro"/>
</dbReference>
<evidence type="ECO:0000256" key="1">
    <source>
        <dbReference type="ARBA" id="ARBA00001933"/>
    </source>
</evidence>
<evidence type="ECO:0000256" key="4">
    <source>
        <dbReference type="ARBA" id="ARBA00047715"/>
    </source>
</evidence>
<keyword evidence="7" id="KW-1185">Reference proteome</keyword>
<reference evidence="7" key="1">
    <citation type="submission" date="2019-09" db="EMBL/GenBank/DDBJ databases">
        <title>Mumia zhuanghuii sp. nov. isolated from the intestinal contents of plateau pika (Ochotona curzoniae) in the Qinghai-Tibet plateau of China.</title>
        <authorList>
            <person name="Tian Z."/>
        </authorList>
    </citation>
    <scope>NUCLEOTIDE SEQUENCE [LARGE SCALE GENOMIC DNA]</scope>
    <source>
        <strain evidence="7">JCM 30598</strain>
    </source>
</reference>
<dbReference type="NCBIfam" id="NF005697">
    <property type="entry name" value="PRK07505.1"/>
    <property type="match status" value="1"/>
</dbReference>
<accession>A0A5J5J1C7</accession>
<dbReference type="GO" id="GO:0008483">
    <property type="term" value="F:transaminase activity"/>
    <property type="evidence" value="ECO:0007669"/>
    <property type="project" value="UniProtKB-KW"/>
</dbReference>
<dbReference type="Gene3D" id="3.40.640.10">
    <property type="entry name" value="Type I PLP-dependent aspartate aminotransferase-like (Major domain)"/>
    <property type="match status" value="1"/>
</dbReference>
<dbReference type="EMBL" id="VYSA01000002">
    <property type="protein sequence ID" value="KAA9108157.1"/>
    <property type="molecule type" value="Genomic_DNA"/>
</dbReference>